<dbReference type="STRING" id="1920490.GCA_001895925_01071"/>
<comment type="similarity">
    <text evidence="2 10">Belongs to the DNA/RNA non-specific endonuclease family.</text>
</comment>
<dbReference type="GO" id="GO:0003676">
    <property type="term" value="F:nucleic acid binding"/>
    <property type="evidence" value="ECO:0007669"/>
    <property type="project" value="InterPro"/>
</dbReference>
<dbReference type="GO" id="GO:0016787">
    <property type="term" value="F:hydrolase activity"/>
    <property type="evidence" value="ECO:0007669"/>
    <property type="project" value="UniProtKB-KW"/>
</dbReference>
<dbReference type="SMART" id="SM00477">
    <property type="entry name" value="NUC"/>
    <property type="match status" value="1"/>
</dbReference>
<evidence type="ECO:0000256" key="8">
    <source>
        <dbReference type="PIRSR" id="PIRSR640255-1"/>
    </source>
</evidence>
<evidence type="ECO:0000256" key="3">
    <source>
        <dbReference type="ARBA" id="ARBA00022722"/>
    </source>
</evidence>
<gene>
    <name evidence="14" type="ORF">C7B65_15945</name>
</gene>
<dbReference type="PANTHER" id="PTHR13966">
    <property type="entry name" value="ENDONUCLEASE RELATED"/>
    <property type="match status" value="1"/>
</dbReference>
<keyword evidence="15" id="KW-1185">Reference proteome</keyword>
<dbReference type="AlphaFoldDB" id="A0A2T1DCK4"/>
<reference evidence="14 15" key="2">
    <citation type="submission" date="2018-03" db="EMBL/GenBank/DDBJ databases">
        <title>The ancient ancestry and fast evolution of plastids.</title>
        <authorList>
            <person name="Moore K.R."/>
            <person name="Magnabosco C."/>
            <person name="Momper L."/>
            <person name="Gold D.A."/>
            <person name="Bosak T."/>
            <person name="Fournier G.P."/>
        </authorList>
    </citation>
    <scope>NUCLEOTIDE SEQUENCE [LARGE SCALE GENOMIC DNA]</scope>
    <source>
        <strain evidence="14 15">ULC007</strain>
    </source>
</reference>
<comment type="caution">
    <text evidence="14">The sequence shown here is derived from an EMBL/GenBank/DDBJ whole genome shotgun (WGS) entry which is preliminary data.</text>
</comment>
<dbReference type="OrthoDB" id="9811262at2"/>
<evidence type="ECO:0000256" key="4">
    <source>
        <dbReference type="ARBA" id="ARBA00022723"/>
    </source>
</evidence>
<evidence type="ECO:0000256" key="1">
    <source>
        <dbReference type="ARBA" id="ARBA00001946"/>
    </source>
</evidence>
<dbReference type="CDD" id="cd00091">
    <property type="entry name" value="NUC"/>
    <property type="match status" value="1"/>
</dbReference>
<dbReference type="RefSeq" id="WP_073073268.1">
    <property type="nucleotide sequence ID" value="NZ_MPPI01000021.1"/>
</dbReference>
<keyword evidence="6 10" id="KW-0378">Hydrolase</keyword>
<proteinExistence type="inferred from homology"/>
<dbReference type="Proteomes" id="UP000238634">
    <property type="component" value="Unassembled WGS sequence"/>
</dbReference>
<dbReference type="InterPro" id="IPR018524">
    <property type="entry name" value="DNA/RNA_endonuclease_AS"/>
</dbReference>
<evidence type="ECO:0000313" key="15">
    <source>
        <dbReference type="Proteomes" id="UP000238634"/>
    </source>
</evidence>
<dbReference type="Gene3D" id="3.40.570.10">
    <property type="entry name" value="Extracellular Endonuclease, subunit A"/>
    <property type="match status" value="1"/>
</dbReference>
<keyword evidence="11" id="KW-0812">Transmembrane</keyword>
<dbReference type="GO" id="GO:0046872">
    <property type="term" value="F:metal ion binding"/>
    <property type="evidence" value="ECO:0007669"/>
    <property type="project" value="UniProtKB-KW"/>
</dbReference>
<evidence type="ECO:0000259" key="12">
    <source>
        <dbReference type="SMART" id="SM00477"/>
    </source>
</evidence>
<keyword evidence="5 10" id="KW-0255">Endonuclease</keyword>
<dbReference type="InterPro" id="IPR044925">
    <property type="entry name" value="His-Me_finger_sf"/>
</dbReference>
<dbReference type="PANTHER" id="PTHR13966:SF5">
    <property type="entry name" value="ENDONUCLEASE G, MITOCHONDRIAL"/>
    <property type="match status" value="1"/>
</dbReference>
<evidence type="ECO:0000256" key="6">
    <source>
        <dbReference type="ARBA" id="ARBA00022801"/>
    </source>
</evidence>
<keyword evidence="11" id="KW-1133">Transmembrane helix</keyword>
<dbReference type="InterPro" id="IPR001604">
    <property type="entry name" value="Endo_G_ENPP1-like_dom"/>
</dbReference>
<evidence type="ECO:0000256" key="9">
    <source>
        <dbReference type="PIRSR" id="PIRSR640255-2"/>
    </source>
</evidence>
<dbReference type="EC" id="3.1.30.-" evidence="10"/>
<feature type="domain" description="ENPP1-3/EXOG-like endonuclease/phosphodiesterase" evidence="12">
    <location>
        <begin position="70"/>
        <end position="274"/>
    </location>
</feature>
<feature type="binding site" evidence="9">
    <location>
        <position position="163"/>
    </location>
    <ligand>
        <name>Mg(2+)</name>
        <dbReference type="ChEBI" id="CHEBI:18420"/>
        <note>catalytic</note>
    </ligand>
</feature>
<dbReference type="InterPro" id="IPR040255">
    <property type="entry name" value="Non-specific_endonuclease"/>
</dbReference>
<keyword evidence="7" id="KW-0460">Magnesium</keyword>
<sequence>MLKSRWQWVIAIAVLILIAVGSVWLFRQQPTSEPNPSLIGVTSNLHAKMGIPKNVKETNPDDEYLLQSPDRPYVTSYNNSKLIPNWSSWQLNKDWLGNVPRRNDFRPDPALPKGWYQVRSSDYNNSGYDRGHMTPAADRDNTPQNISATFLMTNIVPQAPDNNQGPWAQLENYSRGLVEQGKELYIIAGGYGNTRSIGKGNVKIVVPDRVWKVIVVMDKTGLSASDVTANTRIIAIDMPNQQGIKDMDWRKYRVSVDLIEERTGYNFLTNVPDAAQVQLEEKVDKVVERVN</sequence>
<name>A0A2T1DCK4_9CYAN</name>
<feature type="active site" description="Proton acceptor" evidence="8">
    <location>
        <position position="132"/>
    </location>
</feature>
<reference evidence="14 15" key="1">
    <citation type="submission" date="2018-02" db="EMBL/GenBank/DDBJ databases">
        <authorList>
            <person name="Cohen D.B."/>
            <person name="Kent A.D."/>
        </authorList>
    </citation>
    <scope>NUCLEOTIDE SEQUENCE [LARGE SCALE GENOMIC DNA]</scope>
    <source>
        <strain evidence="14 15">ULC007</strain>
    </source>
</reference>
<dbReference type="SUPFAM" id="SSF54060">
    <property type="entry name" value="His-Me finger endonucleases"/>
    <property type="match status" value="1"/>
</dbReference>
<comment type="cofactor">
    <cofactor evidence="1 10">
        <name>Mg(2+)</name>
        <dbReference type="ChEBI" id="CHEBI:18420"/>
    </cofactor>
</comment>
<evidence type="ECO:0000313" key="14">
    <source>
        <dbReference type="EMBL" id="PSB18196.1"/>
    </source>
</evidence>
<feature type="domain" description="DNA/RNA non-specific endonuclease/pyrophosphatase/phosphodiesterase" evidence="13">
    <location>
        <begin position="70"/>
        <end position="274"/>
    </location>
</feature>
<organism evidence="14 15">
    <name type="scientific">Phormidesmis priestleyi ULC007</name>
    <dbReference type="NCBI Taxonomy" id="1920490"/>
    <lineage>
        <taxon>Bacteria</taxon>
        <taxon>Bacillati</taxon>
        <taxon>Cyanobacteriota</taxon>
        <taxon>Cyanophyceae</taxon>
        <taxon>Leptolyngbyales</taxon>
        <taxon>Leptolyngbyaceae</taxon>
        <taxon>Phormidesmis</taxon>
    </lineage>
</organism>
<dbReference type="EMBL" id="PVWG01000019">
    <property type="protein sequence ID" value="PSB18196.1"/>
    <property type="molecule type" value="Genomic_DNA"/>
</dbReference>
<keyword evidence="4 9" id="KW-0479">Metal-binding</keyword>
<feature type="transmembrane region" description="Helical" evidence="11">
    <location>
        <begin position="6"/>
        <end position="26"/>
    </location>
</feature>
<dbReference type="Pfam" id="PF01223">
    <property type="entry name" value="Endonuclease_NS"/>
    <property type="match status" value="1"/>
</dbReference>
<dbReference type="InterPro" id="IPR020821">
    <property type="entry name" value="ENPP1-3/EXOG-like_nuc-like"/>
</dbReference>
<evidence type="ECO:0000256" key="2">
    <source>
        <dbReference type="ARBA" id="ARBA00010052"/>
    </source>
</evidence>
<protein>
    <recommendedName>
        <fullName evidence="10">Endonuclease</fullName>
        <ecNumber evidence="10">3.1.30.-</ecNumber>
    </recommendedName>
</protein>
<dbReference type="SMART" id="SM00892">
    <property type="entry name" value="Endonuclease_NS"/>
    <property type="match status" value="1"/>
</dbReference>
<keyword evidence="3 10" id="KW-0540">Nuclease</keyword>
<dbReference type="InterPro" id="IPR044929">
    <property type="entry name" value="DNA/RNA_non-sp_Endonuclease_sf"/>
</dbReference>
<dbReference type="PROSITE" id="PS01070">
    <property type="entry name" value="NUCLEASE_NON_SPEC"/>
    <property type="match status" value="1"/>
</dbReference>
<evidence type="ECO:0000256" key="10">
    <source>
        <dbReference type="RuleBase" id="RU366055"/>
    </source>
</evidence>
<evidence type="ECO:0000256" key="5">
    <source>
        <dbReference type="ARBA" id="ARBA00022759"/>
    </source>
</evidence>
<evidence type="ECO:0000256" key="7">
    <source>
        <dbReference type="ARBA" id="ARBA00022842"/>
    </source>
</evidence>
<dbReference type="GO" id="GO:0004519">
    <property type="term" value="F:endonuclease activity"/>
    <property type="evidence" value="ECO:0007669"/>
    <property type="project" value="UniProtKB-UniRule"/>
</dbReference>
<keyword evidence="11" id="KW-0472">Membrane</keyword>
<accession>A0A2T1DCK4</accession>
<evidence type="ECO:0000259" key="13">
    <source>
        <dbReference type="SMART" id="SM00892"/>
    </source>
</evidence>
<evidence type="ECO:0000256" key="11">
    <source>
        <dbReference type="SAM" id="Phobius"/>
    </source>
</evidence>